<dbReference type="SUPFAM" id="SSF52047">
    <property type="entry name" value="RNI-like"/>
    <property type="match status" value="1"/>
</dbReference>
<name>A0A0D0BHH1_9AGAR</name>
<evidence type="ECO:0000313" key="2">
    <source>
        <dbReference type="Proteomes" id="UP000053593"/>
    </source>
</evidence>
<gene>
    <name evidence="1" type="ORF">GYMLUDRAFT_41105</name>
</gene>
<reference evidence="1 2" key="1">
    <citation type="submission" date="2014-04" db="EMBL/GenBank/DDBJ databases">
        <title>Evolutionary Origins and Diversification of the Mycorrhizal Mutualists.</title>
        <authorList>
            <consortium name="DOE Joint Genome Institute"/>
            <consortium name="Mycorrhizal Genomics Consortium"/>
            <person name="Kohler A."/>
            <person name="Kuo A."/>
            <person name="Nagy L.G."/>
            <person name="Floudas D."/>
            <person name="Copeland A."/>
            <person name="Barry K.W."/>
            <person name="Cichocki N."/>
            <person name="Veneault-Fourrey C."/>
            <person name="LaButti K."/>
            <person name="Lindquist E.A."/>
            <person name="Lipzen A."/>
            <person name="Lundell T."/>
            <person name="Morin E."/>
            <person name="Murat C."/>
            <person name="Riley R."/>
            <person name="Ohm R."/>
            <person name="Sun H."/>
            <person name="Tunlid A."/>
            <person name="Henrissat B."/>
            <person name="Grigoriev I.V."/>
            <person name="Hibbett D.S."/>
            <person name="Martin F."/>
        </authorList>
    </citation>
    <scope>NUCLEOTIDE SEQUENCE [LARGE SCALE GENOMIC DNA]</scope>
    <source>
        <strain evidence="1 2">FD-317 M1</strain>
    </source>
</reference>
<evidence type="ECO:0000313" key="1">
    <source>
        <dbReference type="EMBL" id="KIK63425.1"/>
    </source>
</evidence>
<dbReference type="InterPro" id="IPR032675">
    <property type="entry name" value="LRR_dom_sf"/>
</dbReference>
<evidence type="ECO:0008006" key="3">
    <source>
        <dbReference type="Google" id="ProtNLM"/>
    </source>
</evidence>
<dbReference type="AlphaFoldDB" id="A0A0D0BHH1"/>
<sequence length="594" mass="66410">MRFYQTPIHTLPVELLSYIFVLGTHSPPELLTDEKEQQELLPFNTESVKTPLIFSAVCRRWREVAQNSPSLWTSICVTAGSVEESSEDQTKRLNLSHITSYLSFSKRYPLNILLDTRDIDWDFCEPEIFSTSELSDYVPPFSKDDMRTVISLLLPHLFRWQSIEILTDTWAPMHTALCMLNGPLLVQGAPLLESLVLMRCNDYISHSPQFQPSRMKSPALFSSESASEPTNDPILPRLRNLTLRGVHVDWPGLCNSLSPSLNSLELSSHSLDVRPTHSEFHDMLLACPKLSKLTLNGSGFVSDDEDLSLKTGVHALRGRVEPVSLPLLESLRIGYRSAFDGCDILSSLHAPDIKQLSLEDATHPGEVEVVEADSLLLCLAELKRGQRRTVYPTASHSDASSSCLCKTEPNSALYPFPNLQKVVLKGMRAQSNNFRRFLMSTPRLQSLELQAVPRPMDVIAAMVPSWRLYTSQTVSGNTLPSSIPCPLLEEIRLQRAKLSTEDLGFLTQNFLAARAEIGAGCLKRLDIHLVGTVESQFHFSDRLSLRIFESPLAGEDDDESSIGDSSENVDAQFQYGGVFNDPIFDAQYNSIFSH</sequence>
<protein>
    <recommendedName>
        <fullName evidence="3">F-box domain-containing protein</fullName>
    </recommendedName>
</protein>
<dbReference type="Proteomes" id="UP000053593">
    <property type="component" value="Unassembled WGS sequence"/>
</dbReference>
<dbReference type="SUPFAM" id="SSF81383">
    <property type="entry name" value="F-box domain"/>
    <property type="match status" value="1"/>
</dbReference>
<accession>A0A0D0BHH1</accession>
<dbReference type="OrthoDB" id="3237066at2759"/>
<keyword evidence="2" id="KW-1185">Reference proteome</keyword>
<dbReference type="Gene3D" id="1.20.1280.50">
    <property type="match status" value="1"/>
</dbReference>
<proteinExistence type="predicted"/>
<dbReference type="EMBL" id="KN834764">
    <property type="protein sequence ID" value="KIK63425.1"/>
    <property type="molecule type" value="Genomic_DNA"/>
</dbReference>
<organism evidence="1 2">
    <name type="scientific">Collybiopsis luxurians FD-317 M1</name>
    <dbReference type="NCBI Taxonomy" id="944289"/>
    <lineage>
        <taxon>Eukaryota</taxon>
        <taxon>Fungi</taxon>
        <taxon>Dikarya</taxon>
        <taxon>Basidiomycota</taxon>
        <taxon>Agaricomycotina</taxon>
        <taxon>Agaricomycetes</taxon>
        <taxon>Agaricomycetidae</taxon>
        <taxon>Agaricales</taxon>
        <taxon>Marasmiineae</taxon>
        <taxon>Omphalotaceae</taxon>
        <taxon>Collybiopsis</taxon>
        <taxon>Collybiopsis luxurians</taxon>
    </lineage>
</organism>
<dbReference type="HOGENOM" id="CLU_020999_2_0_1"/>
<dbReference type="InterPro" id="IPR036047">
    <property type="entry name" value="F-box-like_dom_sf"/>
</dbReference>
<dbReference type="Gene3D" id="3.80.10.10">
    <property type="entry name" value="Ribonuclease Inhibitor"/>
    <property type="match status" value="1"/>
</dbReference>